<accession>A0A8J4Q9J3</accession>
<proteinExistence type="predicted"/>
<dbReference type="Proteomes" id="UP000737018">
    <property type="component" value="Unassembled WGS sequence"/>
</dbReference>
<dbReference type="Gene3D" id="3.80.10.10">
    <property type="entry name" value="Ribonuclease Inhibitor"/>
    <property type="match status" value="1"/>
</dbReference>
<dbReference type="AlphaFoldDB" id="A0A8J4Q9J3"/>
<organism evidence="1 2">
    <name type="scientific">Castanea mollissima</name>
    <name type="common">Chinese chestnut</name>
    <dbReference type="NCBI Taxonomy" id="60419"/>
    <lineage>
        <taxon>Eukaryota</taxon>
        <taxon>Viridiplantae</taxon>
        <taxon>Streptophyta</taxon>
        <taxon>Embryophyta</taxon>
        <taxon>Tracheophyta</taxon>
        <taxon>Spermatophyta</taxon>
        <taxon>Magnoliopsida</taxon>
        <taxon>eudicotyledons</taxon>
        <taxon>Gunneridae</taxon>
        <taxon>Pentapetalae</taxon>
        <taxon>rosids</taxon>
        <taxon>fabids</taxon>
        <taxon>Fagales</taxon>
        <taxon>Fagaceae</taxon>
        <taxon>Castanea</taxon>
    </lineage>
</organism>
<sequence>MKNMEMEAIQGLVLQLGELHKLEKAHWNLEAFPKMPNLKLLIIHHVQLLHGPKHLSNNLRFLDWSEYPSKSLPSNFQPVELVELHLLYSKIEWLWKGTKYLDKLKLIKLNNSLNLIATPDFTGVPNLEKLNDMISYALRMLLTAAHEKIYKRSLKFFARAKHSSLFILYTFQLAPPTYVSLNHSSLHAPVVSHSSLYHLLSDSEAVASSVVFESFYWKAFDSNEGPEKVGHDTKEYSMPTRLFTRHL</sequence>
<dbReference type="SUPFAM" id="SSF52058">
    <property type="entry name" value="L domain-like"/>
    <property type="match status" value="1"/>
</dbReference>
<dbReference type="GO" id="GO:0006952">
    <property type="term" value="P:defense response"/>
    <property type="evidence" value="ECO:0007669"/>
    <property type="project" value="InterPro"/>
</dbReference>
<reference evidence="1" key="1">
    <citation type="submission" date="2020-03" db="EMBL/GenBank/DDBJ databases">
        <title>Castanea mollissima Vanexum genome sequencing.</title>
        <authorList>
            <person name="Staton M."/>
        </authorList>
    </citation>
    <scope>NUCLEOTIDE SEQUENCE</scope>
    <source>
        <tissue evidence="1">Leaf</tissue>
    </source>
</reference>
<keyword evidence="2" id="KW-1185">Reference proteome</keyword>
<dbReference type="PANTHER" id="PTHR11017:SF559">
    <property type="entry name" value="DISEASE RESISTANCE PROTEIN CHL1"/>
    <property type="match status" value="1"/>
</dbReference>
<comment type="caution">
    <text evidence="1">The sequence shown here is derived from an EMBL/GenBank/DDBJ whole genome shotgun (WGS) entry which is preliminary data.</text>
</comment>
<name>A0A8J4Q9J3_9ROSI</name>
<protein>
    <recommendedName>
        <fullName evidence="3">Disease resistance protein</fullName>
    </recommendedName>
</protein>
<dbReference type="InterPro" id="IPR044974">
    <property type="entry name" value="Disease_R_plants"/>
</dbReference>
<evidence type="ECO:0000313" key="1">
    <source>
        <dbReference type="EMBL" id="KAF3946072.1"/>
    </source>
</evidence>
<dbReference type="EMBL" id="JRKL02010182">
    <property type="protein sequence ID" value="KAF3946072.1"/>
    <property type="molecule type" value="Genomic_DNA"/>
</dbReference>
<dbReference type="PANTHER" id="PTHR11017">
    <property type="entry name" value="LEUCINE-RICH REPEAT-CONTAINING PROTEIN"/>
    <property type="match status" value="1"/>
</dbReference>
<dbReference type="InterPro" id="IPR032675">
    <property type="entry name" value="LRR_dom_sf"/>
</dbReference>
<dbReference type="OrthoDB" id="1936883at2759"/>
<evidence type="ECO:0000313" key="2">
    <source>
        <dbReference type="Proteomes" id="UP000737018"/>
    </source>
</evidence>
<evidence type="ECO:0008006" key="3">
    <source>
        <dbReference type="Google" id="ProtNLM"/>
    </source>
</evidence>
<gene>
    <name evidence="1" type="ORF">CMV_027623</name>
</gene>